<protein>
    <recommendedName>
        <fullName evidence="4">WXG100 family type VII secretion target</fullName>
    </recommendedName>
</protein>
<sequence>MPEYGDYDIGVLSMDPQALDGVGDKLIALAGEMADSIIRINHTVSGLSLGWVAESADEAQAFGDRWNRVMAQMFGDDGVLTALAGGIKAAAIGSSQAEVAREAAFRSFSEALASTSGGGGGGPQDHTGPEFPITQDFPN</sequence>
<dbReference type="Proteomes" id="UP000325849">
    <property type="component" value="Unassembled WGS sequence"/>
</dbReference>
<dbReference type="AlphaFoldDB" id="A0A5N8V9K8"/>
<dbReference type="Gene3D" id="1.10.287.1060">
    <property type="entry name" value="ESAT-6-like"/>
    <property type="match status" value="1"/>
</dbReference>
<keyword evidence="3" id="KW-1185">Reference proteome</keyword>
<feature type="region of interest" description="Disordered" evidence="1">
    <location>
        <begin position="112"/>
        <end position="139"/>
    </location>
</feature>
<dbReference type="OrthoDB" id="3531801at2"/>
<evidence type="ECO:0000313" key="3">
    <source>
        <dbReference type="Proteomes" id="UP000325849"/>
    </source>
</evidence>
<accession>A0A5N8V9K8</accession>
<dbReference type="SUPFAM" id="SSF140453">
    <property type="entry name" value="EsxAB dimer-like"/>
    <property type="match status" value="1"/>
</dbReference>
<evidence type="ECO:0000313" key="2">
    <source>
        <dbReference type="EMBL" id="MPY30754.1"/>
    </source>
</evidence>
<dbReference type="EMBL" id="VJZD01000013">
    <property type="protein sequence ID" value="MPY30754.1"/>
    <property type="molecule type" value="Genomic_DNA"/>
</dbReference>
<evidence type="ECO:0000256" key="1">
    <source>
        <dbReference type="SAM" id="MobiDB-lite"/>
    </source>
</evidence>
<reference evidence="2 3" key="1">
    <citation type="submission" date="2019-07" db="EMBL/GenBank/DDBJ databases">
        <title>New species of Amycolatopsis and Streptomyces.</title>
        <authorList>
            <person name="Duangmal K."/>
            <person name="Teo W.F.A."/>
            <person name="Lipun K."/>
        </authorList>
    </citation>
    <scope>NUCLEOTIDE SEQUENCE [LARGE SCALE GENOMIC DNA]</scope>
    <source>
        <strain evidence="2 3">NBRC 109810</strain>
    </source>
</reference>
<organism evidence="2 3">
    <name type="scientific">Streptomyces adustus</name>
    <dbReference type="NCBI Taxonomy" id="1609272"/>
    <lineage>
        <taxon>Bacteria</taxon>
        <taxon>Bacillati</taxon>
        <taxon>Actinomycetota</taxon>
        <taxon>Actinomycetes</taxon>
        <taxon>Kitasatosporales</taxon>
        <taxon>Streptomycetaceae</taxon>
        <taxon>Streptomyces</taxon>
    </lineage>
</organism>
<dbReference type="InterPro" id="IPR036689">
    <property type="entry name" value="ESAT-6-like_sf"/>
</dbReference>
<gene>
    <name evidence="2" type="ORF">FNH09_05325</name>
</gene>
<dbReference type="RefSeq" id="WP_152885569.1">
    <property type="nucleotide sequence ID" value="NZ_VJZD01000013.1"/>
</dbReference>
<proteinExistence type="predicted"/>
<comment type="caution">
    <text evidence="2">The sequence shown here is derived from an EMBL/GenBank/DDBJ whole genome shotgun (WGS) entry which is preliminary data.</text>
</comment>
<name>A0A5N8V9K8_9ACTN</name>
<evidence type="ECO:0008006" key="4">
    <source>
        <dbReference type="Google" id="ProtNLM"/>
    </source>
</evidence>